<dbReference type="RefSeq" id="WP_111249609.1">
    <property type="nucleotide sequence ID" value="NZ_QKWH01000001.1"/>
</dbReference>
<gene>
    <name evidence="2" type="ORF">DNL40_02420</name>
</gene>
<protein>
    <submittedName>
        <fullName evidence="2">Uncharacterized protein</fullName>
    </submittedName>
</protein>
<dbReference type="AlphaFoldDB" id="A0A2W5X465"/>
<name>A0A2W5X465_9MICO</name>
<sequence length="415" mass="45959">MGLADLHAAQAATRVPRPRPTVPTGYEPHIRYDAGQAVEVSINLPKIEGDEQQWRDAIREHAGITVPEDRQVTLTQVRLWGRPEPDPETGASRMFHYARFTITDRPETASAETFTELAKVARAARTRKTKVKAGARTRVVVVADAQIHKQDHRGGWPQFLDRTEHLLAQLEDRMRAVPCEDALILDPGDLIEGFSNTKSQARMNTGSLPQQILDAQRFLTRWVERIADRVPGSTRVAAVPSNHSRWSEGKELLGTPGDDFGLAIHQGVAETFARMRRDDVTFIIPESTWDETLALQVRGAVIGLAHGHRAGTNANQVPAWWARQTHGGMPLAAATILVTGHWHHLKVEPTGQIDGRDRWWFQAPTLDNGSAWWANGGGAGDSQPGLLTFTVDDAGDWADFELIRDTRRPETGEAA</sequence>
<evidence type="ECO:0000256" key="1">
    <source>
        <dbReference type="SAM" id="MobiDB-lite"/>
    </source>
</evidence>
<dbReference type="Proteomes" id="UP000248783">
    <property type="component" value="Unassembled WGS sequence"/>
</dbReference>
<proteinExistence type="predicted"/>
<evidence type="ECO:0000313" key="2">
    <source>
        <dbReference type="EMBL" id="PZR55245.1"/>
    </source>
</evidence>
<accession>A0A2W5X465</accession>
<evidence type="ECO:0000313" key="3">
    <source>
        <dbReference type="Proteomes" id="UP000248783"/>
    </source>
</evidence>
<dbReference type="EMBL" id="QKWH01000001">
    <property type="protein sequence ID" value="PZR55245.1"/>
    <property type="molecule type" value="Genomic_DNA"/>
</dbReference>
<dbReference type="SUPFAM" id="SSF56300">
    <property type="entry name" value="Metallo-dependent phosphatases"/>
    <property type="match status" value="1"/>
</dbReference>
<organism evidence="2 3">
    <name type="scientific">Xylanimonas oleitrophica</name>
    <dbReference type="NCBI Taxonomy" id="2607479"/>
    <lineage>
        <taxon>Bacteria</taxon>
        <taxon>Bacillati</taxon>
        <taxon>Actinomycetota</taxon>
        <taxon>Actinomycetes</taxon>
        <taxon>Micrococcales</taxon>
        <taxon>Promicromonosporaceae</taxon>
        <taxon>Xylanimonas</taxon>
    </lineage>
</organism>
<feature type="region of interest" description="Disordered" evidence="1">
    <location>
        <begin position="1"/>
        <end position="24"/>
    </location>
</feature>
<reference evidence="2 3" key="1">
    <citation type="submission" date="2018-06" db="EMBL/GenBank/DDBJ databases">
        <title>Whole genome sequencing of a novel hydrocarbon degrading bacterial strain, PW21 isolated from oil contaminated produced water sample.</title>
        <authorList>
            <person name="Nagkirti P."/>
            <person name="Shaikh A."/>
            <person name="Gowdaman V."/>
            <person name="Engineer A.E."/>
            <person name="Dagar S."/>
            <person name="Dhakephalkar P.K."/>
        </authorList>
    </citation>
    <scope>NUCLEOTIDE SEQUENCE [LARGE SCALE GENOMIC DNA]</scope>
    <source>
        <strain evidence="2 3">PW21</strain>
    </source>
</reference>
<dbReference type="InterPro" id="IPR029052">
    <property type="entry name" value="Metallo-depent_PP-like"/>
</dbReference>
<comment type="caution">
    <text evidence="2">The sequence shown here is derived from an EMBL/GenBank/DDBJ whole genome shotgun (WGS) entry which is preliminary data.</text>
</comment>
<keyword evidence="3" id="KW-1185">Reference proteome</keyword>